<proteinExistence type="predicted"/>
<reference evidence="3" key="1">
    <citation type="journal article" date="2014" name="Front. Microbiol.">
        <title>High frequency of phylogenetically diverse reductive dehalogenase-homologous genes in deep subseafloor sedimentary metagenomes.</title>
        <authorList>
            <person name="Kawai M."/>
            <person name="Futagami T."/>
            <person name="Toyoda A."/>
            <person name="Takaki Y."/>
            <person name="Nishi S."/>
            <person name="Hori S."/>
            <person name="Arai W."/>
            <person name="Tsubouchi T."/>
            <person name="Morono Y."/>
            <person name="Uchiyama I."/>
            <person name="Ito T."/>
            <person name="Fujiyama A."/>
            <person name="Inagaki F."/>
            <person name="Takami H."/>
        </authorList>
    </citation>
    <scope>NUCLEOTIDE SEQUENCE</scope>
    <source>
        <strain evidence="3">Expedition CK06-06</strain>
    </source>
</reference>
<evidence type="ECO:0000313" key="3">
    <source>
        <dbReference type="EMBL" id="GAG85767.1"/>
    </source>
</evidence>
<dbReference type="Pfam" id="PF04041">
    <property type="entry name" value="Glyco_hydro_130"/>
    <property type="match status" value="1"/>
</dbReference>
<dbReference type="InterPro" id="IPR007184">
    <property type="entry name" value="Mannoside_phosphorylase"/>
</dbReference>
<dbReference type="PANTHER" id="PTHR34106">
    <property type="entry name" value="GLYCOSIDASE"/>
    <property type="match status" value="1"/>
</dbReference>
<evidence type="ECO:0000256" key="2">
    <source>
        <dbReference type="ARBA" id="ARBA00022679"/>
    </source>
</evidence>
<protein>
    <recommendedName>
        <fullName evidence="4">Glycosidase</fullName>
    </recommendedName>
</protein>
<keyword evidence="1" id="KW-0328">Glycosyltransferase</keyword>
<evidence type="ECO:0000256" key="1">
    <source>
        <dbReference type="ARBA" id="ARBA00022676"/>
    </source>
</evidence>
<sequence length="289" mass="32990">QPILLPKKEHPWEAAAVFNCAAIYDNGLVHMIYRAADIAPNGKEGLYINCLGYAVSKDGIHFNRLEQPILFNDVEQEARGPEDPRIVKIGDTFYMMYTGYGGRFPEDFRICLATSKNLIDWERQGIVLDEPNKDASLFPEKIKDKYVMFHRREPDIWIAYSDDLKTWYDHKIIMKPIPDSDWEYNKIGIAGPPIKTEQGWFLIYHGTSNEKDYCLGAALLDLDDPSKVLARQAEPILEPELDWEVNGYIPKVVFSCGQAEIGDKILVYYGGADTVIGVAELDKKYIKFD</sequence>
<comment type="caution">
    <text evidence="3">The sequence shown here is derived from an EMBL/GenBank/DDBJ whole genome shotgun (WGS) entry which is preliminary data.</text>
</comment>
<dbReference type="PIRSF" id="PIRSF016202">
    <property type="entry name" value="PH1107"/>
    <property type="match status" value="1"/>
</dbReference>
<dbReference type="Gene3D" id="2.115.10.20">
    <property type="entry name" value="Glycosyl hydrolase domain, family 43"/>
    <property type="match status" value="1"/>
</dbReference>
<evidence type="ECO:0008006" key="4">
    <source>
        <dbReference type="Google" id="ProtNLM"/>
    </source>
</evidence>
<dbReference type="CDD" id="cd18614">
    <property type="entry name" value="GH130"/>
    <property type="match status" value="1"/>
</dbReference>
<dbReference type="GO" id="GO:0016757">
    <property type="term" value="F:glycosyltransferase activity"/>
    <property type="evidence" value="ECO:0007669"/>
    <property type="project" value="UniProtKB-KW"/>
</dbReference>
<gene>
    <name evidence="3" type="ORF">S01H4_34209</name>
</gene>
<dbReference type="EMBL" id="BART01018089">
    <property type="protein sequence ID" value="GAG85767.1"/>
    <property type="molecule type" value="Genomic_DNA"/>
</dbReference>
<accession>X1BXA1</accession>
<dbReference type="InterPro" id="IPR023296">
    <property type="entry name" value="Glyco_hydro_beta-prop_sf"/>
</dbReference>
<dbReference type="SUPFAM" id="SSF75005">
    <property type="entry name" value="Arabinanase/levansucrase/invertase"/>
    <property type="match status" value="1"/>
</dbReference>
<dbReference type="PANTHER" id="PTHR34106:SF5">
    <property type="entry name" value="GLYCOSIDASE"/>
    <property type="match status" value="1"/>
</dbReference>
<dbReference type="AlphaFoldDB" id="X1BXA1"/>
<feature type="non-terminal residue" evidence="3">
    <location>
        <position position="1"/>
    </location>
</feature>
<organism evidence="3">
    <name type="scientific">marine sediment metagenome</name>
    <dbReference type="NCBI Taxonomy" id="412755"/>
    <lineage>
        <taxon>unclassified sequences</taxon>
        <taxon>metagenomes</taxon>
        <taxon>ecological metagenomes</taxon>
    </lineage>
</organism>
<keyword evidence="2" id="KW-0808">Transferase</keyword>
<name>X1BXA1_9ZZZZ</name>